<dbReference type="OrthoDB" id="10667340at2759"/>
<name>A0A8J6BZC7_DIALT</name>
<feature type="region of interest" description="Disordered" evidence="1">
    <location>
        <begin position="389"/>
        <end position="413"/>
    </location>
</feature>
<protein>
    <submittedName>
        <fullName evidence="2">Uncharacterized protein</fullName>
    </submittedName>
</protein>
<feature type="compositionally biased region" description="Gly residues" evidence="1">
    <location>
        <begin position="598"/>
        <end position="610"/>
    </location>
</feature>
<feature type="compositionally biased region" description="Gly residues" evidence="1">
    <location>
        <begin position="181"/>
        <end position="193"/>
    </location>
</feature>
<dbReference type="Proteomes" id="UP000751190">
    <property type="component" value="Unassembled WGS sequence"/>
</dbReference>
<proteinExistence type="predicted"/>
<sequence length="808" mass="80150">MHAPGARAGFRLSDGSAPQRLRAHEQLDVRDITGDRRDRHARPARSDGAASYAPTPTHARERSEGDAGYGHGYPAGPHPPFASHGDGRGGYGASLVQAARAQRPGLRAGGAGDSGAHGGGGWQGGGGDDESGEGARRAAPFAGGSGSGCGDPYGGDGGYDGGYGGYAPQPVGGYDPNPRRGAGGYGGYGGGGYAAELADGHGGSGGSGGSGGYGWPAARAGGGGGGGGGGSSVHTGGATDLRELGRGRGDEGASYTEGYTGQQGEGGLWTLPNQRAAQPRPHPPPPKGLSGDDVYSRRHAFLKHAPERPVFRTAQPNAHPHAPAHRARGTDPIAPVYGTYHGDVVGGVTVRSPPGAMALAAMAADERGGGGGHGGGGYVPSTMRNDDVDGSAVGSAREVQRHRAMGTRACNRHDDIAGAHAGSRRDAGGPAVYRQADVVDEGTGELVRVHGRLPGQIAEKATNRVADISGATPMANFGPGPRELRHAAARASAAPPVAHPIDTQLALEAEVARPHVDAHGRAPEGTGVSSVLRDPTPHELRARALADAATRAERRSRSPPPLPAMRSMMGEPFGQPVGAAAPVRWPSPRAPPPPPVGSVGGAGSRGGTAGIAGSPRAHGEYGCGHASWHRGVGGGPQRSFGSPTPWADHYGVGASSTGGAHAHGGACGGPAGGGGVSSPPSLQARFGSGAYEARSPLASPRAGGGGVGASGSPLADGGIVAGAPTALTAQWDRGRHVGYAAAGRSNLRYEGGSLGVPSAPPEPPAAAHPCAASHLRFQGGSLGVPGATVRCHTQVTQPAGGRSTITLG</sequence>
<evidence type="ECO:0000313" key="2">
    <source>
        <dbReference type="EMBL" id="KAG8456907.1"/>
    </source>
</evidence>
<dbReference type="EMBL" id="JAGTXO010000101">
    <property type="protein sequence ID" value="KAG8456907.1"/>
    <property type="molecule type" value="Genomic_DNA"/>
</dbReference>
<gene>
    <name evidence="2" type="ORF">KFE25_004418</name>
</gene>
<feature type="compositionally biased region" description="Basic and acidic residues" evidence="1">
    <location>
        <begin position="22"/>
        <end position="38"/>
    </location>
</feature>
<feature type="compositionally biased region" description="Basic and acidic residues" evidence="1">
    <location>
        <begin position="240"/>
        <end position="251"/>
    </location>
</feature>
<feature type="compositionally biased region" description="Basic and acidic residues" evidence="1">
    <location>
        <begin position="546"/>
        <end position="556"/>
    </location>
</feature>
<feature type="region of interest" description="Disordered" evidence="1">
    <location>
        <begin position="1"/>
        <end position="330"/>
    </location>
</feature>
<evidence type="ECO:0000313" key="3">
    <source>
        <dbReference type="Proteomes" id="UP000751190"/>
    </source>
</evidence>
<dbReference type="AlphaFoldDB" id="A0A8J6BZC7"/>
<feature type="region of interest" description="Disordered" evidence="1">
    <location>
        <begin position="546"/>
        <end position="618"/>
    </location>
</feature>
<comment type="caution">
    <text evidence="2">The sequence shown here is derived from an EMBL/GenBank/DDBJ whole genome shotgun (WGS) entry which is preliminary data.</text>
</comment>
<reference evidence="2" key="1">
    <citation type="submission" date="2021-05" db="EMBL/GenBank/DDBJ databases">
        <title>The genome of the haptophyte Pavlova lutheri (Diacronema luteri, Pavlovales) - a model for lipid biosynthesis in eukaryotic algae.</title>
        <authorList>
            <person name="Hulatt C.J."/>
            <person name="Posewitz M.C."/>
        </authorList>
    </citation>
    <scope>NUCLEOTIDE SEQUENCE</scope>
    <source>
        <strain evidence="2">NIVA-4/92</strain>
    </source>
</reference>
<feature type="compositionally biased region" description="Gly residues" evidence="1">
    <location>
        <begin position="200"/>
        <end position="231"/>
    </location>
</feature>
<feature type="compositionally biased region" description="Gly residues" evidence="1">
    <location>
        <begin position="143"/>
        <end position="165"/>
    </location>
</feature>
<organism evidence="2 3">
    <name type="scientific">Diacronema lutheri</name>
    <name type="common">Unicellular marine alga</name>
    <name type="synonym">Monochrysis lutheri</name>
    <dbReference type="NCBI Taxonomy" id="2081491"/>
    <lineage>
        <taxon>Eukaryota</taxon>
        <taxon>Haptista</taxon>
        <taxon>Haptophyta</taxon>
        <taxon>Pavlovophyceae</taxon>
        <taxon>Pavlovales</taxon>
        <taxon>Pavlovaceae</taxon>
        <taxon>Diacronema</taxon>
    </lineage>
</organism>
<accession>A0A8J6BZC7</accession>
<evidence type="ECO:0000256" key="1">
    <source>
        <dbReference type="SAM" id="MobiDB-lite"/>
    </source>
</evidence>
<keyword evidence="3" id="KW-1185">Reference proteome</keyword>
<feature type="compositionally biased region" description="Gly residues" evidence="1">
    <location>
        <begin position="107"/>
        <end position="126"/>
    </location>
</feature>